<organism evidence="2 3">
    <name type="scientific">Tateyamaria armeniaca</name>
    <dbReference type="NCBI Taxonomy" id="2518930"/>
    <lineage>
        <taxon>Bacteria</taxon>
        <taxon>Pseudomonadati</taxon>
        <taxon>Pseudomonadota</taxon>
        <taxon>Alphaproteobacteria</taxon>
        <taxon>Rhodobacterales</taxon>
        <taxon>Roseobacteraceae</taxon>
        <taxon>Tateyamaria</taxon>
    </lineage>
</organism>
<dbReference type="RefSeq" id="WP_407593886.1">
    <property type="nucleotide sequence ID" value="NZ_JBHDIY010000002.1"/>
</dbReference>
<dbReference type="EMBL" id="JBHDIY010000002">
    <property type="protein sequence ID" value="MFL4472013.1"/>
    <property type="molecule type" value="Genomic_DNA"/>
</dbReference>
<feature type="chain" id="PRO_5045145266" evidence="1">
    <location>
        <begin position="19"/>
        <end position="153"/>
    </location>
</feature>
<reference evidence="2 3" key="1">
    <citation type="submission" date="2024-08" db="EMBL/GenBank/DDBJ databases">
        <title>Tateyamaria sp. nov., isolated from marine algae.</title>
        <authorList>
            <person name="Choi B.J."/>
            <person name="Kim J.M."/>
            <person name="Lee J.K."/>
            <person name="Choi D.G."/>
            <person name="Bayburt H."/>
            <person name="Baek J.H."/>
            <person name="Han D.M."/>
            <person name="Jeon C.O."/>
        </authorList>
    </citation>
    <scope>NUCLEOTIDE SEQUENCE [LARGE SCALE GENOMIC DNA]</scope>
    <source>
        <strain evidence="2 3">KMU-156</strain>
    </source>
</reference>
<feature type="signal peptide" evidence="1">
    <location>
        <begin position="1"/>
        <end position="18"/>
    </location>
</feature>
<gene>
    <name evidence="2" type="ORF">ACERZ8_19805</name>
</gene>
<evidence type="ECO:0000256" key="1">
    <source>
        <dbReference type="SAM" id="SignalP"/>
    </source>
</evidence>
<name>A0ABW8UXW8_9RHOB</name>
<protein>
    <submittedName>
        <fullName evidence="2">Uncharacterized protein</fullName>
    </submittedName>
</protein>
<sequence length="153" mass="16920">MHKYFLIFTLLLALPAAAQQERECRGKQAFDLGDGSYGCLQEVGTSQITTTRTRDDGASSSVRKNATGKIEVLMFGEYNGSRQVTGNRIKTICRTFLPTLQAELTDLSYHRIVVVLIWPRIENPGNYVPKAEAKVAVQPGFSSAQCRGVKFFG</sequence>
<dbReference type="Proteomes" id="UP001627408">
    <property type="component" value="Unassembled WGS sequence"/>
</dbReference>
<evidence type="ECO:0000313" key="2">
    <source>
        <dbReference type="EMBL" id="MFL4472013.1"/>
    </source>
</evidence>
<proteinExistence type="predicted"/>
<comment type="caution">
    <text evidence="2">The sequence shown here is derived from an EMBL/GenBank/DDBJ whole genome shotgun (WGS) entry which is preliminary data.</text>
</comment>
<keyword evidence="1" id="KW-0732">Signal</keyword>
<evidence type="ECO:0000313" key="3">
    <source>
        <dbReference type="Proteomes" id="UP001627408"/>
    </source>
</evidence>
<keyword evidence="3" id="KW-1185">Reference proteome</keyword>
<accession>A0ABW8UXW8</accession>